<evidence type="ECO:0000313" key="2">
    <source>
        <dbReference type="Proteomes" id="UP000257706"/>
    </source>
</evidence>
<gene>
    <name evidence="1" type="ORF">DCK97_22490</name>
</gene>
<dbReference type="Pfam" id="PF05284">
    <property type="entry name" value="DUF736"/>
    <property type="match status" value="1"/>
</dbReference>
<sequence length="107" mass="11790">MATIGTFKKSGNEYTGEIVTLNVQAKNVRIVPETNQTSENAPSHRVLVGRAEIGAAWSKQSNEGRDYLGLKLDDPSFTAPIYANLFNDEDGDGYSLIWSRPSRRNGD</sequence>
<organism evidence="1 2">
    <name type="scientific">Tistrella mobilis</name>
    <dbReference type="NCBI Taxonomy" id="171437"/>
    <lineage>
        <taxon>Bacteria</taxon>
        <taxon>Pseudomonadati</taxon>
        <taxon>Pseudomonadota</taxon>
        <taxon>Alphaproteobacteria</taxon>
        <taxon>Geminicoccales</taxon>
        <taxon>Geminicoccaceae</taxon>
        <taxon>Tistrella</taxon>
    </lineage>
</organism>
<comment type="caution">
    <text evidence="1">The sequence shown here is derived from an EMBL/GenBank/DDBJ whole genome shotgun (WGS) entry which is preliminary data.</text>
</comment>
<protein>
    <submittedName>
        <fullName evidence="1">DUF736 domain-containing protein</fullName>
    </submittedName>
</protein>
<proteinExistence type="predicted"/>
<dbReference type="EMBL" id="DMAI01000366">
    <property type="protein sequence ID" value="HAE50185.1"/>
    <property type="molecule type" value="Genomic_DNA"/>
</dbReference>
<name>A0A3B9IQW1_9PROT</name>
<dbReference type="Proteomes" id="UP000257706">
    <property type="component" value="Unassembled WGS sequence"/>
</dbReference>
<evidence type="ECO:0000313" key="1">
    <source>
        <dbReference type="EMBL" id="HAE50185.1"/>
    </source>
</evidence>
<accession>A0A3B9IQW1</accession>
<dbReference type="RefSeq" id="WP_296708647.1">
    <property type="nucleotide sequence ID" value="NZ_CP121041.1"/>
</dbReference>
<reference evidence="1 2" key="1">
    <citation type="journal article" date="2018" name="Nat. Biotechnol.">
        <title>A standardized bacterial taxonomy based on genome phylogeny substantially revises the tree of life.</title>
        <authorList>
            <person name="Parks D.H."/>
            <person name="Chuvochina M."/>
            <person name="Waite D.W."/>
            <person name="Rinke C."/>
            <person name="Skarshewski A."/>
            <person name="Chaumeil P.A."/>
            <person name="Hugenholtz P."/>
        </authorList>
    </citation>
    <scope>NUCLEOTIDE SEQUENCE [LARGE SCALE GENOMIC DNA]</scope>
    <source>
        <strain evidence="1">UBA8739</strain>
    </source>
</reference>
<dbReference type="AlphaFoldDB" id="A0A3B9IQW1"/>
<dbReference type="InterPro" id="IPR007948">
    <property type="entry name" value="DUF736"/>
</dbReference>